<dbReference type="Proteomes" id="UP000247978">
    <property type="component" value="Unassembled WGS sequence"/>
</dbReference>
<dbReference type="Pfam" id="PF06605">
    <property type="entry name" value="Prophage_tail"/>
    <property type="match status" value="1"/>
</dbReference>
<keyword evidence="5" id="KW-1185">Reference proteome</keyword>
<dbReference type="Pfam" id="PF02018">
    <property type="entry name" value="CBM_4_9"/>
    <property type="match status" value="1"/>
</dbReference>
<dbReference type="OrthoDB" id="2240714at2"/>
<keyword evidence="1" id="KW-0378">Hydrolase</keyword>
<proteinExistence type="predicted"/>
<dbReference type="Gene3D" id="2.60.120.260">
    <property type="entry name" value="Galactose-binding domain-like"/>
    <property type="match status" value="1"/>
</dbReference>
<comment type="caution">
    <text evidence="4">The sequence shown here is derived from an EMBL/GenBank/DDBJ whole genome shotgun (WGS) entry which is preliminary data.</text>
</comment>
<feature type="domain" description="CBM-cenC" evidence="2">
    <location>
        <begin position="493"/>
        <end position="611"/>
    </location>
</feature>
<dbReference type="InterPro" id="IPR010572">
    <property type="entry name" value="Tail_dom"/>
</dbReference>
<dbReference type="EMBL" id="QJJQ01000003">
    <property type="protein sequence ID" value="PXW88829.1"/>
    <property type="molecule type" value="Genomic_DNA"/>
</dbReference>
<feature type="domain" description="Tail spike" evidence="3">
    <location>
        <begin position="120"/>
        <end position="350"/>
    </location>
</feature>
<evidence type="ECO:0008006" key="6">
    <source>
        <dbReference type="Google" id="ProtNLM"/>
    </source>
</evidence>
<dbReference type="GO" id="GO:0016798">
    <property type="term" value="F:hydrolase activity, acting on glycosyl bonds"/>
    <property type="evidence" value="ECO:0007669"/>
    <property type="project" value="InterPro"/>
</dbReference>
<dbReference type="InterPro" id="IPR008979">
    <property type="entry name" value="Galactose-bd-like_sf"/>
</dbReference>
<accession>A0A2V3WJ77</accession>
<protein>
    <recommendedName>
        <fullName evidence="6">Phage minor structural protein</fullName>
    </recommendedName>
</protein>
<gene>
    <name evidence="4" type="ORF">DFR56_103335</name>
</gene>
<evidence type="ECO:0000259" key="3">
    <source>
        <dbReference type="Pfam" id="PF06605"/>
    </source>
</evidence>
<organism evidence="4 5">
    <name type="scientific">Pseudogracilibacillus auburnensis</name>
    <dbReference type="NCBI Taxonomy" id="1494959"/>
    <lineage>
        <taxon>Bacteria</taxon>
        <taxon>Bacillati</taxon>
        <taxon>Bacillota</taxon>
        <taxon>Bacilli</taxon>
        <taxon>Bacillales</taxon>
        <taxon>Bacillaceae</taxon>
        <taxon>Pseudogracilibacillus</taxon>
    </lineage>
</organism>
<evidence type="ECO:0000256" key="1">
    <source>
        <dbReference type="ARBA" id="ARBA00022801"/>
    </source>
</evidence>
<dbReference type="SUPFAM" id="SSF49785">
    <property type="entry name" value="Galactose-binding domain-like"/>
    <property type="match status" value="1"/>
</dbReference>
<dbReference type="InterPro" id="IPR003305">
    <property type="entry name" value="CenC_carb-bd"/>
</dbReference>
<reference evidence="4 5" key="1">
    <citation type="submission" date="2018-05" db="EMBL/GenBank/DDBJ databases">
        <title>Genomic Encyclopedia of Type Strains, Phase IV (KMG-IV): sequencing the most valuable type-strain genomes for metagenomic binning, comparative biology and taxonomic classification.</title>
        <authorList>
            <person name="Goeker M."/>
        </authorList>
    </citation>
    <scope>NUCLEOTIDE SEQUENCE [LARGE SCALE GENOMIC DNA]</scope>
    <source>
        <strain evidence="4 5">DSM 28556</strain>
    </source>
</reference>
<evidence type="ECO:0000313" key="4">
    <source>
        <dbReference type="EMBL" id="PXW88829.1"/>
    </source>
</evidence>
<sequence>MSQIHILDWQTDEILDYIISDDIITDSHKRSLEDNIETFEFIAFADRSYSQHLEKRNRVIISDEDGSYREFVMFEVPKYRDTEGLKVQVFSHASYLELKKLNVIYPNTFKGTISQHAGRALNKTGWQVGTVEGTGDITININEHISPYENLREIVKEFDVELHFRIETDGRKVTGRYVDFLERIGEWQGRESKFSKDLVGIRRVEKQDVVTALLGLGPEKDDGSRIEVLVEDFDALERWGWYDDHGNLNHLIEAYEIQSERSEMTVTEARRYTRTALNKRINTQVTYECEIVDLEQVPGLDHEKIRFGDTIKIKDTSFNPPLYVEARVFEQERSIKSNEKKSIVLGDFIEYTEEQVHAIWEQLKKQIQNRVSYYEMVEHTYDRLTIDNKDEKVFEDGKTFAEATGITAEKNAKEYAVEQDALIKVDVESYAEKVSEQKANSALDQAKLYAVAKEVYENKMQSIANDISERAPIEYVDGQLVHAIDNLQIGGRNYIRNGDFSQGSDNWLLSITDIYSNRVVSGDGYIGSNYVESTGYVILRQDIVLKEGTYTASLYYQILSNEDNRPLLQIRIMDADNNTLASSDRKAEVTSGWERLQVTFTVTNETRQIQIRSSGNSPDFRGDEKTLTDAVQIEKGNKATDWSPAPEDMFSEIEKKADGSTVYTIEQIDNRLNNYVGITKYTTDQNGIINYLDDYGTRIGQNEEAIGLKADDKKVDLINNSLTEKVGEIETTAEGVVTSVSKVRADLDGLEYENRNLFEGGELSKYTGTGNRAEHMYYANINHALEKVNIGDTITISFDIKMVKGDRIQVYCSNRRGELYFNPLKTFTNIGTEKTRLSFQTVVTRNTGTVHPNGTDIEFYSIYDTSDWFTVSNLKIEKGNKATDWSPAPEDVGGAISSALGEIKTLAGKVELKASQDDLDSVEGRVKSAEGKLDVLPGEINAKVSKNGAFGELNLSPDRALLDFDRVNITGKLEAKHIKSLAGLNINDQFVVNAQGKVTIGNNRVTIDDRSISITRPDLAVWMTDGMTRNDYAISSYDPHFMEMGRMSTGGHRFEAFYPDNGFYQQEYGSLDGRGTPSVLTEDIRDSTRHYTVRFQRYEFVHSARYLRITYQIAVNSKVGKHRLHLREETSAPSGYTSMFYDEIYELGDRGVKDIIIDMGKPSYEVRTIDLRIGWNLSWNNATQIARFRIPRVVQTDFL</sequence>
<dbReference type="AlphaFoldDB" id="A0A2V3WJ77"/>
<evidence type="ECO:0000259" key="2">
    <source>
        <dbReference type="Pfam" id="PF02018"/>
    </source>
</evidence>
<dbReference type="RefSeq" id="WP_110394648.1">
    <property type="nucleotide sequence ID" value="NZ_JBHUHB010000001.1"/>
</dbReference>
<evidence type="ECO:0000313" key="5">
    <source>
        <dbReference type="Proteomes" id="UP000247978"/>
    </source>
</evidence>
<name>A0A2V3WJ77_9BACI</name>